<dbReference type="PANTHER" id="PTHR43818:SF10">
    <property type="entry name" value="NADH-DEPENDENT DEHYDROGENASE-RELATED"/>
    <property type="match status" value="1"/>
</dbReference>
<dbReference type="SUPFAM" id="SSF51735">
    <property type="entry name" value="NAD(P)-binding Rossmann-fold domains"/>
    <property type="match status" value="1"/>
</dbReference>
<organism evidence="3 4">
    <name type="scientific">Sphingomonas xinjiangensis</name>
    <dbReference type="NCBI Taxonomy" id="643568"/>
    <lineage>
        <taxon>Bacteria</taxon>
        <taxon>Pseudomonadati</taxon>
        <taxon>Pseudomonadota</taxon>
        <taxon>Alphaproteobacteria</taxon>
        <taxon>Sphingomonadales</taxon>
        <taxon>Sphingomonadaceae</taxon>
        <taxon>Sphingomonas</taxon>
    </lineage>
</organism>
<dbReference type="InterPro" id="IPR006311">
    <property type="entry name" value="TAT_signal"/>
</dbReference>
<dbReference type="Pfam" id="PF01408">
    <property type="entry name" value="GFO_IDH_MocA"/>
    <property type="match status" value="1"/>
</dbReference>
<dbReference type="Gene3D" id="3.40.50.720">
    <property type="entry name" value="NAD(P)-binding Rossmann-like Domain"/>
    <property type="match status" value="1"/>
</dbReference>
<gene>
    <name evidence="3" type="ORF">FHT02_000415</name>
</gene>
<protein>
    <submittedName>
        <fullName evidence="3">Putative dehydrogenase</fullName>
    </submittedName>
</protein>
<dbReference type="InterPro" id="IPR043906">
    <property type="entry name" value="Gfo/Idh/MocA_OxRdtase_bact_C"/>
</dbReference>
<accession>A0A840YAZ6</accession>
<name>A0A840YAZ6_9SPHN</name>
<dbReference type="InterPro" id="IPR050463">
    <property type="entry name" value="Gfo/Idh/MocA_oxidrdct_glycsds"/>
</dbReference>
<dbReference type="GO" id="GO:0000166">
    <property type="term" value="F:nucleotide binding"/>
    <property type="evidence" value="ECO:0007669"/>
    <property type="project" value="InterPro"/>
</dbReference>
<dbReference type="RefSeq" id="WP_184083713.1">
    <property type="nucleotide sequence ID" value="NZ_JACIJF010000001.1"/>
</dbReference>
<evidence type="ECO:0000259" key="2">
    <source>
        <dbReference type="Pfam" id="PF19051"/>
    </source>
</evidence>
<feature type="domain" description="Gfo/Idh/MocA-like oxidoreductase N-terminal" evidence="1">
    <location>
        <begin position="41"/>
        <end position="170"/>
    </location>
</feature>
<dbReference type="InterPro" id="IPR000683">
    <property type="entry name" value="Gfo/Idh/MocA-like_OxRdtase_N"/>
</dbReference>
<dbReference type="PANTHER" id="PTHR43818">
    <property type="entry name" value="BCDNA.GH03377"/>
    <property type="match status" value="1"/>
</dbReference>
<dbReference type="AlphaFoldDB" id="A0A840YAZ6"/>
<dbReference type="SUPFAM" id="SSF55347">
    <property type="entry name" value="Glyceraldehyde-3-phosphate dehydrogenase-like, C-terminal domain"/>
    <property type="match status" value="1"/>
</dbReference>
<dbReference type="PROSITE" id="PS51318">
    <property type="entry name" value="TAT"/>
    <property type="match status" value="1"/>
</dbReference>
<dbReference type="Proteomes" id="UP000527143">
    <property type="component" value="Unassembled WGS sequence"/>
</dbReference>
<reference evidence="3 4" key="1">
    <citation type="submission" date="2020-08" db="EMBL/GenBank/DDBJ databases">
        <title>Genomic Encyclopedia of Type Strains, Phase IV (KMG-IV): sequencing the most valuable type-strain genomes for metagenomic binning, comparative biology and taxonomic classification.</title>
        <authorList>
            <person name="Goeker M."/>
        </authorList>
    </citation>
    <scope>NUCLEOTIDE SEQUENCE [LARGE SCALE GENOMIC DNA]</scope>
    <source>
        <strain evidence="3 4">DSM 26736</strain>
    </source>
</reference>
<evidence type="ECO:0000259" key="1">
    <source>
        <dbReference type="Pfam" id="PF01408"/>
    </source>
</evidence>
<dbReference type="Pfam" id="PF19051">
    <property type="entry name" value="GFO_IDH_MocA_C2"/>
    <property type="match status" value="1"/>
</dbReference>
<evidence type="ECO:0000313" key="3">
    <source>
        <dbReference type="EMBL" id="MBB5709209.1"/>
    </source>
</evidence>
<sequence length="471" mass="51275">MEAWKSGLTRRDWLGGAAATAGVLVIPGQASARRIAASDRVNVAVIGAGGMGANNMAKLTSQNIVALADVDLAHVAEAFVDSKGAPKPEMQPLKTAYDRAAKFSDYRRMFDSRKDIDAVVIATPDHHHAVAAKAAMERGIHVYVQKPLTYTVREGRTLLELARRNPKLVTQMGNQGHSGDDGRRVVELIRGGAIGRVREVHAWTNRPLWPQGEARPAAVAKPASLDWDVWLGPAAVDWGYHPDYAHFNWRGWVPFGIGSLGDMGAHLVDFPVWALEPGSPTRVETRHSRWGGDDNIWDGRPPADLGSYPLANITTYQFGNAKGGPLTMTWYDGGLMPPTPPAMPTTARMNPDGGVLYMGDRGMLMHDTYGQKPVLIGDGVEARAAAVPVSLPRIQDGRDGHEMNWIRAIRGEEAISSPFSVAVPLNETMLLGMVSMRADQPIEYDGASGRITNVAEANRFLDREYRKGWAL</sequence>
<dbReference type="InterPro" id="IPR036291">
    <property type="entry name" value="NAD(P)-bd_dom_sf"/>
</dbReference>
<dbReference type="EMBL" id="JACIJF010000001">
    <property type="protein sequence ID" value="MBB5709209.1"/>
    <property type="molecule type" value="Genomic_DNA"/>
</dbReference>
<feature type="domain" description="Gfo/Idh/MocA-like oxidoreductase bacterial type C-terminal" evidence="2">
    <location>
        <begin position="212"/>
        <end position="272"/>
    </location>
</feature>
<dbReference type="Gene3D" id="3.30.360.10">
    <property type="entry name" value="Dihydrodipicolinate Reductase, domain 2"/>
    <property type="match status" value="1"/>
</dbReference>
<comment type="caution">
    <text evidence="3">The sequence shown here is derived from an EMBL/GenBank/DDBJ whole genome shotgun (WGS) entry which is preliminary data.</text>
</comment>
<evidence type="ECO:0000313" key="4">
    <source>
        <dbReference type="Proteomes" id="UP000527143"/>
    </source>
</evidence>
<proteinExistence type="predicted"/>
<keyword evidence="4" id="KW-1185">Reference proteome</keyword>